<dbReference type="PROSITE" id="PS50994">
    <property type="entry name" value="INTEGRASE"/>
    <property type="match status" value="1"/>
</dbReference>
<proteinExistence type="predicted"/>
<dbReference type="GO" id="GO:0015074">
    <property type="term" value="P:DNA integration"/>
    <property type="evidence" value="ECO:0007669"/>
    <property type="project" value="InterPro"/>
</dbReference>
<dbReference type="SUPFAM" id="SSF53098">
    <property type="entry name" value="Ribonuclease H-like"/>
    <property type="match status" value="1"/>
</dbReference>
<sequence>MNDRKKLTRVTAKKYRASPKREKTKILDIFIGQTGYGRKYAIHILANEDKIKPAGRKLKLRVAHGKKGKRIYPRYYDDAVKEALVPVWEAFNYQCGKLLAPFLHANIDLITKDTKFNFSDEVISKLKKISAATIDRLLRKNKAALKIKGTNGTKPAAGHMKALIPTLSHFECIEQGSGLWQIDLVQHDGGNPSGEFCYTLTVTEVKSSWTVHYALKNKAFQWVYSALDNARSLLPIPVRILHSDNGREFINNAVVAWCKQKGIVQTRSRGSKKNDNCFVEQKNGSSVRKVIGYARFSGDKGVTALQAVYARYDNLFNYFYPCQKLVSKERRGGKVKKTYDKPMSPYERVIIDSETPEVLKLRLRSLRKHINLMAEMRHMQEAIDKLASSADPVPVFVSKGMGLKPLLFGSLSHGSNS</sequence>
<dbReference type="InterPro" id="IPR001584">
    <property type="entry name" value="Integrase_cat-core"/>
</dbReference>
<evidence type="ECO:0000313" key="2">
    <source>
        <dbReference type="EMBL" id="AGS51574.1"/>
    </source>
</evidence>
<dbReference type="AlphaFoldDB" id="A0A806KAJ3"/>
<protein>
    <submittedName>
        <fullName evidence="2">Integrase domain protein</fullName>
    </submittedName>
</protein>
<dbReference type="InterPro" id="IPR036397">
    <property type="entry name" value="RNaseH_sf"/>
</dbReference>
<dbReference type="Pfam" id="PF00665">
    <property type="entry name" value="rve"/>
    <property type="match status" value="1"/>
</dbReference>
<name>A0A806KAJ3_9BACT</name>
<dbReference type="EMBL" id="JQ844165">
    <property type="protein sequence ID" value="AGS51574.1"/>
    <property type="molecule type" value="Genomic_DNA"/>
</dbReference>
<organism evidence="2">
    <name type="scientific">uncultured bacterium contig00010</name>
    <dbReference type="NCBI Taxonomy" id="1181502"/>
    <lineage>
        <taxon>Bacteria</taxon>
        <taxon>environmental samples</taxon>
    </lineage>
</organism>
<dbReference type="Gene3D" id="3.30.420.10">
    <property type="entry name" value="Ribonuclease H-like superfamily/Ribonuclease H"/>
    <property type="match status" value="1"/>
</dbReference>
<dbReference type="InterPro" id="IPR012337">
    <property type="entry name" value="RNaseH-like_sf"/>
</dbReference>
<reference evidence="2" key="1">
    <citation type="submission" date="2012-03" db="EMBL/GenBank/DDBJ databases">
        <title>Functional metagenomics reveals considerable lignocellulase gene clusters in the gut microbiome of a wood-feeding higher termite.</title>
        <authorList>
            <person name="Liu N."/>
        </authorList>
    </citation>
    <scope>NUCLEOTIDE SEQUENCE</scope>
</reference>
<feature type="domain" description="Integrase catalytic" evidence="1">
    <location>
        <begin position="161"/>
        <end position="353"/>
    </location>
</feature>
<evidence type="ECO:0000259" key="1">
    <source>
        <dbReference type="PROSITE" id="PS50994"/>
    </source>
</evidence>
<dbReference type="GO" id="GO:0003676">
    <property type="term" value="F:nucleic acid binding"/>
    <property type="evidence" value="ECO:0007669"/>
    <property type="project" value="InterPro"/>
</dbReference>
<accession>A0A806KAJ3</accession>